<proteinExistence type="predicted"/>
<gene>
    <name evidence="2" type="ORF">Dsin_029401</name>
</gene>
<feature type="transmembrane region" description="Helical" evidence="1">
    <location>
        <begin position="83"/>
        <end position="101"/>
    </location>
</feature>
<keyword evidence="1" id="KW-1133">Transmembrane helix</keyword>
<evidence type="ECO:0000256" key="1">
    <source>
        <dbReference type="SAM" id="Phobius"/>
    </source>
</evidence>
<keyword evidence="1" id="KW-0472">Membrane</keyword>
<dbReference type="Proteomes" id="UP001281410">
    <property type="component" value="Unassembled WGS sequence"/>
</dbReference>
<dbReference type="AlphaFoldDB" id="A0AAD9ZSF2"/>
<evidence type="ECO:0000313" key="3">
    <source>
        <dbReference type="Proteomes" id="UP001281410"/>
    </source>
</evidence>
<protein>
    <submittedName>
        <fullName evidence="2">Uncharacterized protein</fullName>
    </submittedName>
</protein>
<evidence type="ECO:0000313" key="2">
    <source>
        <dbReference type="EMBL" id="KAK3189840.1"/>
    </source>
</evidence>
<comment type="caution">
    <text evidence="2">The sequence shown here is derived from an EMBL/GenBank/DDBJ whole genome shotgun (WGS) entry which is preliminary data.</text>
</comment>
<accession>A0AAD9ZSF2</accession>
<dbReference type="EMBL" id="JANJYJ010000009">
    <property type="protein sequence ID" value="KAK3189840.1"/>
    <property type="molecule type" value="Genomic_DNA"/>
</dbReference>
<keyword evidence="3" id="KW-1185">Reference proteome</keyword>
<feature type="transmembrane region" description="Helical" evidence="1">
    <location>
        <begin position="51"/>
        <end position="71"/>
    </location>
</feature>
<organism evidence="2 3">
    <name type="scientific">Dipteronia sinensis</name>
    <dbReference type="NCBI Taxonomy" id="43782"/>
    <lineage>
        <taxon>Eukaryota</taxon>
        <taxon>Viridiplantae</taxon>
        <taxon>Streptophyta</taxon>
        <taxon>Embryophyta</taxon>
        <taxon>Tracheophyta</taxon>
        <taxon>Spermatophyta</taxon>
        <taxon>Magnoliopsida</taxon>
        <taxon>eudicotyledons</taxon>
        <taxon>Gunneridae</taxon>
        <taxon>Pentapetalae</taxon>
        <taxon>rosids</taxon>
        <taxon>malvids</taxon>
        <taxon>Sapindales</taxon>
        <taxon>Sapindaceae</taxon>
        <taxon>Hippocastanoideae</taxon>
        <taxon>Acereae</taxon>
        <taxon>Dipteronia</taxon>
    </lineage>
</organism>
<keyword evidence="1" id="KW-0812">Transmembrane</keyword>
<sequence length="104" mass="11584">MAIGQYKDVENGCEIVNSLEVLEKPFIQQEGKFVGSYHEDEDDNDNEKGSLWMVLLCTFVAVCGSFEFGSCEPKIIQNKKKKVCLAQVVVLAGGIFSTHTICYQ</sequence>
<name>A0AAD9ZSF2_9ROSI</name>
<reference evidence="2" key="1">
    <citation type="journal article" date="2023" name="Plant J.">
        <title>Genome sequences and population genomics provide insights into the demographic history, inbreeding, and mutation load of two 'living fossil' tree species of Dipteronia.</title>
        <authorList>
            <person name="Feng Y."/>
            <person name="Comes H.P."/>
            <person name="Chen J."/>
            <person name="Zhu S."/>
            <person name="Lu R."/>
            <person name="Zhang X."/>
            <person name="Li P."/>
            <person name="Qiu J."/>
            <person name="Olsen K.M."/>
            <person name="Qiu Y."/>
        </authorList>
    </citation>
    <scope>NUCLEOTIDE SEQUENCE</scope>
    <source>
        <strain evidence="2">NBL</strain>
    </source>
</reference>